<protein>
    <recommendedName>
        <fullName evidence="4">Glycosyltransferase</fullName>
        <ecNumber evidence="4">2.4.1.-</ecNumber>
    </recommendedName>
</protein>
<dbReference type="SUPFAM" id="SSF53756">
    <property type="entry name" value="UDP-Glycosyltransferase/glycogen phosphorylase"/>
    <property type="match status" value="1"/>
</dbReference>
<evidence type="ECO:0000256" key="3">
    <source>
        <dbReference type="RuleBase" id="RU003718"/>
    </source>
</evidence>
<accession>A0ABY9CYB1</accession>
<sequence length="472" mass="52676">MKKVELVFVPSPGVGHLAATLEMAKLIANRDDRLSVTIFIMKLPFESEDSKTTESVASSIRFITLPRIEISSSSSTSPANFFTDVVKAYTPLAREAVHELMTRSGSVRLAGFVIDMFCTSMIDVANEFGVPSYLFFTSSAAFLGFVLHLQSLHDHHNLEITEFKDSDAELEVPSFVHSVPGKVFPSVVFDKEGDEIPILLHHTQRFRETKGIIVNTFVELESHAINSFSGDTSPPIYPIGPILNTEVESSEVQQQAIEIMNWLNDQPPSSVVFLCFGSMGSFNGEQVREIAHGLEGSGCRFLWSLRQPPPKGKMEYPIEYGNKEEVLPEGFLDRTTKIGKVIGWAPQVAVLAHPAVGGFVSHCGWNSTLESLWYGVPTATWPMYAEQQLNAFQMVKDLELAVEIKIDYDKDKGYIVSSQDIEKGLRQLMDADSEVRKKRQKMQEKSRKAMMDGGSSYSYLGYFIEDMMTNVP</sequence>
<dbReference type="PANTHER" id="PTHR48048:SF45">
    <property type="entry name" value="GLYCOSYLTRANSFERASE"/>
    <property type="match status" value="1"/>
</dbReference>
<dbReference type="CDD" id="cd03784">
    <property type="entry name" value="GT1_Gtf-like"/>
    <property type="match status" value="1"/>
</dbReference>
<dbReference type="PROSITE" id="PS00375">
    <property type="entry name" value="UDPGT"/>
    <property type="match status" value="1"/>
</dbReference>
<organism evidence="5 6">
    <name type="scientific">Vitis vinifera</name>
    <name type="common">Grape</name>
    <dbReference type="NCBI Taxonomy" id="29760"/>
    <lineage>
        <taxon>Eukaryota</taxon>
        <taxon>Viridiplantae</taxon>
        <taxon>Streptophyta</taxon>
        <taxon>Embryophyta</taxon>
        <taxon>Tracheophyta</taxon>
        <taxon>Spermatophyta</taxon>
        <taxon>Magnoliopsida</taxon>
        <taxon>eudicotyledons</taxon>
        <taxon>Gunneridae</taxon>
        <taxon>Pentapetalae</taxon>
        <taxon>rosids</taxon>
        <taxon>Vitales</taxon>
        <taxon>Vitaceae</taxon>
        <taxon>Viteae</taxon>
        <taxon>Vitis</taxon>
    </lineage>
</organism>
<proteinExistence type="inferred from homology"/>
<gene>
    <name evidence="5" type="ORF">VitviT2T_018516</name>
</gene>
<dbReference type="Pfam" id="PF00201">
    <property type="entry name" value="UDPGT"/>
    <property type="match status" value="1"/>
</dbReference>
<name>A0ABY9CYB1_VITVI</name>
<evidence type="ECO:0000256" key="4">
    <source>
        <dbReference type="RuleBase" id="RU362057"/>
    </source>
</evidence>
<evidence type="ECO:0000313" key="5">
    <source>
        <dbReference type="EMBL" id="WKA00126.1"/>
    </source>
</evidence>
<dbReference type="PANTHER" id="PTHR48048">
    <property type="entry name" value="GLYCOSYLTRANSFERASE"/>
    <property type="match status" value="1"/>
</dbReference>
<dbReference type="InterPro" id="IPR035595">
    <property type="entry name" value="UDP_glycos_trans_CS"/>
</dbReference>
<dbReference type="EC" id="2.4.1.-" evidence="4"/>
<comment type="similarity">
    <text evidence="1 3">Belongs to the UDP-glycosyltransferase family.</text>
</comment>
<dbReference type="InterPro" id="IPR002213">
    <property type="entry name" value="UDP_glucos_trans"/>
</dbReference>
<keyword evidence="2 3" id="KW-0808">Transferase</keyword>
<keyword evidence="6" id="KW-1185">Reference proteome</keyword>
<evidence type="ECO:0000256" key="1">
    <source>
        <dbReference type="ARBA" id="ARBA00009995"/>
    </source>
</evidence>
<evidence type="ECO:0000256" key="2">
    <source>
        <dbReference type="ARBA" id="ARBA00022679"/>
    </source>
</evidence>
<dbReference type="Proteomes" id="UP001227230">
    <property type="component" value="Chromosome 12"/>
</dbReference>
<dbReference type="EMBL" id="CP126659">
    <property type="protein sequence ID" value="WKA00126.1"/>
    <property type="molecule type" value="Genomic_DNA"/>
</dbReference>
<keyword evidence="3" id="KW-0328">Glycosyltransferase</keyword>
<evidence type="ECO:0000313" key="6">
    <source>
        <dbReference type="Proteomes" id="UP001227230"/>
    </source>
</evidence>
<dbReference type="Gene3D" id="3.40.50.2000">
    <property type="entry name" value="Glycogen Phosphorylase B"/>
    <property type="match status" value="2"/>
</dbReference>
<reference evidence="5 6" key="1">
    <citation type="journal article" date="2023" name="Hortic Res">
        <title>The complete reference genome for grapevine (Vitis vinifera L.) genetics and breeding.</title>
        <authorList>
            <person name="Shi X."/>
            <person name="Cao S."/>
            <person name="Wang X."/>
            <person name="Huang S."/>
            <person name="Wang Y."/>
            <person name="Liu Z."/>
            <person name="Liu W."/>
            <person name="Leng X."/>
            <person name="Peng Y."/>
            <person name="Wang N."/>
            <person name="Wang Y."/>
            <person name="Ma Z."/>
            <person name="Xu X."/>
            <person name="Zhang F."/>
            <person name="Xue H."/>
            <person name="Zhong H."/>
            <person name="Wang Y."/>
            <person name="Zhang K."/>
            <person name="Velt A."/>
            <person name="Avia K."/>
            <person name="Holtgrawe D."/>
            <person name="Grimplet J."/>
            <person name="Matus J.T."/>
            <person name="Ware D."/>
            <person name="Wu X."/>
            <person name="Wang H."/>
            <person name="Liu C."/>
            <person name="Fang Y."/>
            <person name="Rustenholz C."/>
            <person name="Cheng Z."/>
            <person name="Xiao H."/>
            <person name="Zhou Y."/>
        </authorList>
    </citation>
    <scope>NUCLEOTIDE SEQUENCE [LARGE SCALE GENOMIC DNA]</scope>
    <source>
        <strain evidence="6">cv. Pinot noir / PN40024</strain>
        <tissue evidence="5">Leaf</tissue>
    </source>
</reference>
<dbReference type="InterPro" id="IPR050481">
    <property type="entry name" value="UDP-glycosyltransf_plant"/>
</dbReference>